<organism evidence="3 4">
    <name type="scientific">Pseudomonas veronii</name>
    <dbReference type="NCBI Taxonomy" id="76761"/>
    <lineage>
        <taxon>Bacteria</taxon>
        <taxon>Pseudomonadati</taxon>
        <taxon>Pseudomonadota</taxon>
        <taxon>Gammaproteobacteria</taxon>
        <taxon>Pseudomonadales</taxon>
        <taxon>Pseudomonadaceae</taxon>
        <taxon>Pseudomonas</taxon>
    </lineage>
</organism>
<evidence type="ECO:0000256" key="1">
    <source>
        <dbReference type="SAM" id="SignalP"/>
    </source>
</evidence>
<feature type="signal peptide" evidence="1">
    <location>
        <begin position="1"/>
        <end position="21"/>
    </location>
</feature>
<feature type="domain" description="Rap1a immunity protein" evidence="2">
    <location>
        <begin position="26"/>
        <end position="124"/>
    </location>
</feature>
<protein>
    <recommendedName>
        <fullName evidence="2">Rap1a immunity protein domain-containing protein</fullName>
    </recommendedName>
</protein>
<dbReference type="Pfam" id="PF18602">
    <property type="entry name" value="Rap1a"/>
    <property type="match status" value="1"/>
</dbReference>
<sequence>MKTLLMAVALVGMLCSGSVIAGLTGGNALLAQCQGVLPYVTGDEIKGGPTVAEGMCVGLVEGVLKTMQSLNSHLPIEFKTCFPERPVTVGEAVQAVVDYLRATELKDTDDATLAMFAIQDAYPCK</sequence>
<keyword evidence="1" id="KW-0732">Signal</keyword>
<evidence type="ECO:0000313" key="3">
    <source>
        <dbReference type="EMBL" id="QCG66391.1"/>
    </source>
</evidence>
<dbReference type="AlphaFoldDB" id="A0A4P7Y671"/>
<gene>
    <name evidence="3" type="ORF">E4167_16230</name>
</gene>
<dbReference type="InterPro" id="IPR041238">
    <property type="entry name" value="Rap1a"/>
</dbReference>
<dbReference type="RefSeq" id="WP_141123245.1">
    <property type="nucleotide sequence ID" value="NZ_CP039631.3"/>
</dbReference>
<reference evidence="4" key="1">
    <citation type="submission" date="2019-04" db="EMBL/GenBank/DDBJ databases">
        <title>Complete genome sequence of Pseudomonas veronii strain PVy, a versatile degrader capable of using multiple contaminants as sole carbon sources.</title>
        <authorList>
            <person name="Lopez-Echartea E."/>
            <person name="Ridl J."/>
            <person name="Pajer P."/>
            <person name="Strejcek M."/>
            <person name="Suman J."/>
            <person name="Uhlik O."/>
        </authorList>
    </citation>
    <scope>NUCLEOTIDE SEQUENCE [LARGE SCALE GENOMIC DNA]</scope>
    <source>
        <strain evidence="4">Pvy</strain>
    </source>
</reference>
<accession>A0A4P7Y671</accession>
<proteinExistence type="predicted"/>
<evidence type="ECO:0000259" key="2">
    <source>
        <dbReference type="Pfam" id="PF18602"/>
    </source>
</evidence>
<evidence type="ECO:0000313" key="4">
    <source>
        <dbReference type="Proteomes" id="UP000298274"/>
    </source>
</evidence>
<name>A0A4P7Y671_PSEVE</name>
<dbReference type="Proteomes" id="UP000298274">
    <property type="component" value="Chromosome"/>
</dbReference>
<dbReference type="EMBL" id="CP039631">
    <property type="protein sequence ID" value="QCG66391.1"/>
    <property type="molecule type" value="Genomic_DNA"/>
</dbReference>
<feature type="chain" id="PRO_5020748982" description="Rap1a immunity protein domain-containing protein" evidence="1">
    <location>
        <begin position="22"/>
        <end position="125"/>
    </location>
</feature>